<feature type="compositionally biased region" description="Basic residues" evidence="1">
    <location>
        <begin position="14"/>
        <end position="23"/>
    </location>
</feature>
<feature type="region of interest" description="Disordered" evidence="1">
    <location>
        <begin position="69"/>
        <end position="89"/>
    </location>
</feature>
<feature type="compositionally biased region" description="Low complexity" evidence="1">
    <location>
        <begin position="140"/>
        <end position="149"/>
    </location>
</feature>
<keyword evidence="3" id="KW-1185">Reference proteome</keyword>
<evidence type="ECO:0000256" key="1">
    <source>
        <dbReference type="SAM" id="MobiDB-lite"/>
    </source>
</evidence>
<feature type="compositionally biased region" description="Basic and acidic residues" evidence="1">
    <location>
        <begin position="1"/>
        <end position="12"/>
    </location>
</feature>
<organism evidence="2 3">
    <name type="scientific">Massarina eburnea CBS 473.64</name>
    <dbReference type="NCBI Taxonomy" id="1395130"/>
    <lineage>
        <taxon>Eukaryota</taxon>
        <taxon>Fungi</taxon>
        <taxon>Dikarya</taxon>
        <taxon>Ascomycota</taxon>
        <taxon>Pezizomycotina</taxon>
        <taxon>Dothideomycetes</taxon>
        <taxon>Pleosporomycetidae</taxon>
        <taxon>Pleosporales</taxon>
        <taxon>Massarineae</taxon>
        <taxon>Massarinaceae</taxon>
        <taxon>Massarina</taxon>
    </lineage>
</organism>
<proteinExistence type="predicted"/>
<reference evidence="2" key="1">
    <citation type="journal article" date="2020" name="Stud. Mycol.">
        <title>101 Dothideomycetes genomes: a test case for predicting lifestyles and emergence of pathogens.</title>
        <authorList>
            <person name="Haridas S."/>
            <person name="Albert R."/>
            <person name="Binder M."/>
            <person name="Bloem J."/>
            <person name="Labutti K."/>
            <person name="Salamov A."/>
            <person name="Andreopoulos B."/>
            <person name="Baker S."/>
            <person name="Barry K."/>
            <person name="Bills G."/>
            <person name="Bluhm B."/>
            <person name="Cannon C."/>
            <person name="Castanera R."/>
            <person name="Culley D."/>
            <person name="Daum C."/>
            <person name="Ezra D."/>
            <person name="Gonzalez J."/>
            <person name="Henrissat B."/>
            <person name="Kuo A."/>
            <person name="Liang C."/>
            <person name="Lipzen A."/>
            <person name="Lutzoni F."/>
            <person name="Magnuson J."/>
            <person name="Mondo S."/>
            <person name="Nolan M."/>
            <person name="Ohm R."/>
            <person name="Pangilinan J."/>
            <person name="Park H.-J."/>
            <person name="Ramirez L."/>
            <person name="Alfaro M."/>
            <person name="Sun H."/>
            <person name="Tritt A."/>
            <person name="Yoshinaga Y."/>
            <person name="Zwiers L.-H."/>
            <person name="Turgeon B."/>
            <person name="Goodwin S."/>
            <person name="Spatafora J."/>
            <person name="Crous P."/>
            <person name="Grigoriev I."/>
        </authorList>
    </citation>
    <scope>NUCLEOTIDE SEQUENCE</scope>
    <source>
        <strain evidence="2">CBS 473.64</strain>
    </source>
</reference>
<protein>
    <submittedName>
        <fullName evidence="2">Uncharacterized protein</fullName>
    </submittedName>
</protein>
<feature type="region of interest" description="Disordered" evidence="1">
    <location>
        <begin position="118"/>
        <end position="178"/>
    </location>
</feature>
<dbReference type="Proteomes" id="UP000799753">
    <property type="component" value="Unassembled WGS sequence"/>
</dbReference>
<evidence type="ECO:0000313" key="2">
    <source>
        <dbReference type="EMBL" id="KAF2641500.1"/>
    </source>
</evidence>
<dbReference type="OrthoDB" id="5428038at2759"/>
<dbReference type="AlphaFoldDB" id="A0A6A6S1R1"/>
<sequence length="726" mass="82367">MLVDCPRHEARNGSRTRPRPPRLMRRSPIACHRAVQTLNPDPAQHVWVPDDLLARAVHRFFRVNCTHQKRHGSHVPGPLEARRRAPKRRMTAQANIYPQAGFVPPLFNFGALFGSHQRGEPKWRYQPPAAPTEDPGPTMSTQPSPTETRPTPPNNPPDAFGSVPNEESGPLELEPEPSDDFTFQMKVAEGLDHRSRYKYLGQIATNAEYSIRIFRYLVETNTSLQPAVYFLSDPRVPFPHIYTAHGQELLQTLDANSAKLEGIRGVGKVYKKLAGSAVHGRSSDGSDQDASLRLVIHGLWSHHDNEEAAKRLLIGLIKKVDNEPIRRKLLDIVQLPHKATRHVVAFIHSCDPDIHSPAIDFLGHFPPSLLHKWAPELISLMAGKKMQKLQTLQFWLRLSHLLDQKSAYALDGELLSDIAFREVGKLYFDEKLSIPPHLLMHALLYKLVRHESFTEVREVWWKHFLVEYFLVLGKQQEAGLSLNEMLRGIRRVLGFLQPLAESGVKLSSTTFLASFVAQSIQRARTAPLLTEKNRQHHAFALKICGELEKVATSFSVRIPEGVKSLEARRQFKHILDRATDAHAIPLAYRNLNYDISVSESVTLLHNLADQYSIDQTRTSRQNWRSIYSLYKYLVTYGLPIGPLFSQAAVRVCLVQPMSKGDFVSARRLRFVCRLVEPAEGEEIASKIEGIFWAWRGDMIRHAKDTLVGLGEHGRAHIRTMRRLGIL</sequence>
<accession>A0A6A6S1R1</accession>
<dbReference type="EMBL" id="MU006783">
    <property type="protein sequence ID" value="KAF2641500.1"/>
    <property type="molecule type" value="Genomic_DNA"/>
</dbReference>
<gene>
    <name evidence="2" type="ORF">P280DRAFT_517698</name>
</gene>
<evidence type="ECO:0000313" key="3">
    <source>
        <dbReference type="Proteomes" id="UP000799753"/>
    </source>
</evidence>
<name>A0A6A6S1R1_9PLEO</name>
<feature type="region of interest" description="Disordered" evidence="1">
    <location>
        <begin position="1"/>
        <end position="23"/>
    </location>
</feature>